<dbReference type="SUPFAM" id="SSF48452">
    <property type="entry name" value="TPR-like"/>
    <property type="match status" value="1"/>
</dbReference>
<evidence type="ECO:0000313" key="2">
    <source>
        <dbReference type="Proteomes" id="UP000054018"/>
    </source>
</evidence>
<reference evidence="2" key="2">
    <citation type="submission" date="2015-01" db="EMBL/GenBank/DDBJ databases">
        <title>Evolutionary Origins and Diversification of the Mycorrhizal Mutualists.</title>
        <authorList>
            <consortium name="DOE Joint Genome Institute"/>
            <consortium name="Mycorrhizal Genomics Consortium"/>
            <person name="Kohler A."/>
            <person name="Kuo A."/>
            <person name="Nagy L.G."/>
            <person name="Floudas D."/>
            <person name="Copeland A."/>
            <person name="Barry K.W."/>
            <person name="Cichocki N."/>
            <person name="Veneault-Fourrey C."/>
            <person name="LaButti K."/>
            <person name="Lindquist E.A."/>
            <person name="Lipzen A."/>
            <person name="Lundell T."/>
            <person name="Morin E."/>
            <person name="Murat C."/>
            <person name="Riley R."/>
            <person name="Ohm R."/>
            <person name="Sun H."/>
            <person name="Tunlid A."/>
            <person name="Henrissat B."/>
            <person name="Grigoriev I.V."/>
            <person name="Hibbett D.S."/>
            <person name="Martin F."/>
        </authorList>
    </citation>
    <scope>NUCLEOTIDE SEQUENCE [LARGE SCALE GENOMIC DNA]</scope>
    <source>
        <strain evidence="2">441</strain>
    </source>
</reference>
<dbReference type="Pfam" id="PF14938">
    <property type="entry name" value="SNAP"/>
    <property type="match status" value="1"/>
</dbReference>
<dbReference type="Gene3D" id="1.25.40.10">
    <property type="entry name" value="Tetratricopeptide repeat domain"/>
    <property type="match status" value="1"/>
</dbReference>
<organism evidence="1 2">
    <name type="scientific">Pisolithus microcarpus 441</name>
    <dbReference type="NCBI Taxonomy" id="765257"/>
    <lineage>
        <taxon>Eukaryota</taxon>
        <taxon>Fungi</taxon>
        <taxon>Dikarya</taxon>
        <taxon>Basidiomycota</taxon>
        <taxon>Agaricomycotina</taxon>
        <taxon>Agaricomycetes</taxon>
        <taxon>Agaricomycetidae</taxon>
        <taxon>Boletales</taxon>
        <taxon>Sclerodermatineae</taxon>
        <taxon>Pisolithaceae</taxon>
        <taxon>Pisolithus</taxon>
    </lineage>
</organism>
<gene>
    <name evidence="1" type="ORF">PISMIDRAFT_59945</name>
</gene>
<dbReference type="HOGENOM" id="CLU_2892153_0_0_1"/>
<keyword evidence="2" id="KW-1185">Reference proteome</keyword>
<dbReference type="AlphaFoldDB" id="A0A0C9ZS86"/>
<evidence type="ECO:0000313" key="1">
    <source>
        <dbReference type="EMBL" id="KIK22618.1"/>
    </source>
</evidence>
<dbReference type="InterPro" id="IPR011990">
    <property type="entry name" value="TPR-like_helical_dom_sf"/>
</dbReference>
<name>A0A0C9ZS86_9AGAM</name>
<dbReference type="OrthoDB" id="9984275at2759"/>
<feature type="non-terminal residue" evidence="1">
    <location>
        <position position="1"/>
    </location>
</feature>
<reference evidence="1 2" key="1">
    <citation type="submission" date="2014-04" db="EMBL/GenBank/DDBJ databases">
        <authorList>
            <consortium name="DOE Joint Genome Institute"/>
            <person name="Kuo A."/>
            <person name="Kohler A."/>
            <person name="Costa M.D."/>
            <person name="Nagy L.G."/>
            <person name="Floudas D."/>
            <person name="Copeland A."/>
            <person name="Barry K.W."/>
            <person name="Cichocki N."/>
            <person name="Veneault-Fourrey C."/>
            <person name="LaButti K."/>
            <person name="Lindquist E.A."/>
            <person name="Lipzen A."/>
            <person name="Lundell T."/>
            <person name="Morin E."/>
            <person name="Murat C."/>
            <person name="Sun H."/>
            <person name="Tunlid A."/>
            <person name="Henrissat B."/>
            <person name="Grigoriev I.V."/>
            <person name="Hibbett D.S."/>
            <person name="Martin F."/>
            <person name="Nordberg H.P."/>
            <person name="Cantor M.N."/>
            <person name="Hua S.X."/>
        </authorList>
    </citation>
    <scope>NUCLEOTIDE SEQUENCE [LARGE SCALE GENOMIC DNA]</scope>
    <source>
        <strain evidence="1 2">441</strain>
    </source>
</reference>
<dbReference type="Proteomes" id="UP000054018">
    <property type="component" value="Unassembled WGS sequence"/>
</dbReference>
<accession>A0A0C9ZS86</accession>
<feature type="non-terminal residue" evidence="1">
    <location>
        <position position="63"/>
    </location>
</feature>
<dbReference type="EMBL" id="KN833737">
    <property type="protein sequence ID" value="KIK22618.1"/>
    <property type="molecule type" value="Genomic_DNA"/>
</dbReference>
<protein>
    <submittedName>
        <fullName evidence="1">Uncharacterized protein</fullName>
    </submittedName>
</protein>
<sequence length="63" mass="7265">IKVYVVQDPTLVSTREYKLVDDILEAKQTENSEVFTDCVTAYDQATRLDNWKTSRKLSSPNQL</sequence>
<proteinExistence type="predicted"/>